<gene>
    <name evidence="1" type="ORF">B0A52_07434</name>
</gene>
<dbReference type="Proteomes" id="UP000288859">
    <property type="component" value="Unassembled WGS sequence"/>
</dbReference>
<dbReference type="EMBL" id="NAJM01000038">
    <property type="protein sequence ID" value="RVX68434.1"/>
    <property type="molecule type" value="Genomic_DNA"/>
</dbReference>
<comment type="caution">
    <text evidence="1">The sequence shown here is derived from an EMBL/GenBank/DDBJ whole genome shotgun (WGS) entry which is preliminary data.</text>
</comment>
<reference evidence="1 2" key="1">
    <citation type="submission" date="2017-03" db="EMBL/GenBank/DDBJ databases">
        <title>Genomes of endolithic fungi from Antarctica.</title>
        <authorList>
            <person name="Coleine C."/>
            <person name="Masonjones S."/>
            <person name="Stajich J.E."/>
        </authorList>
    </citation>
    <scope>NUCLEOTIDE SEQUENCE [LARGE SCALE GENOMIC DNA]</scope>
    <source>
        <strain evidence="1 2">CCFEE 6314</strain>
    </source>
</reference>
<protein>
    <submittedName>
        <fullName evidence="1">Uncharacterized protein</fullName>
    </submittedName>
</protein>
<evidence type="ECO:0000313" key="2">
    <source>
        <dbReference type="Proteomes" id="UP000288859"/>
    </source>
</evidence>
<dbReference type="AlphaFoldDB" id="A0A438MXG3"/>
<dbReference type="OrthoDB" id="4157656at2759"/>
<proteinExistence type="predicted"/>
<organism evidence="1 2">
    <name type="scientific">Exophiala mesophila</name>
    <name type="common">Black yeast-like fungus</name>
    <dbReference type="NCBI Taxonomy" id="212818"/>
    <lineage>
        <taxon>Eukaryota</taxon>
        <taxon>Fungi</taxon>
        <taxon>Dikarya</taxon>
        <taxon>Ascomycota</taxon>
        <taxon>Pezizomycotina</taxon>
        <taxon>Eurotiomycetes</taxon>
        <taxon>Chaetothyriomycetidae</taxon>
        <taxon>Chaetothyriales</taxon>
        <taxon>Herpotrichiellaceae</taxon>
        <taxon>Exophiala</taxon>
    </lineage>
</organism>
<evidence type="ECO:0000313" key="1">
    <source>
        <dbReference type="EMBL" id="RVX68434.1"/>
    </source>
</evidence>
<dbReference type="VEuPathDB" id="FungiDB:PV10_06786"/>
<name>A0A438MXG3_EXOME</name>
<sequence length="138" mass="15865">MSAKKDAAAIIASASRHRAPPPTSYHDHPAKDLWCETQWTNLSMQAKNLELPELPYFDQDTMLLSKEVNHKLWDQLQRLFDYLGPKKAIRATPVMADKGVVKWHSFLNDDRGEEAEVYDTIVDKFMSGAKGRGEYWKE</sequence>
<accession>A0A438MXG3</accession>